<dbReference type="GO" id="GO:0016620">
    <property type="term" value="F:oxidoreductase activity, acting on the aldehyde or oxo group of donors, NAD or NADP as acceptor"/>
    <property type="evidence" value="ECO:0007669"/>
    <property type="project" value="InterPro"/>
</dbReference>
<dbReference type="PIRSF" id="PIRSF036492">
    <property type="entry name" value="ALDH"/>
    <property type="match status" value="1"/>
</dbReference>
<feature type="active site" evidence="4 5">
    <location>
        <position position="249"/>
    </location>
</feature>
<evidence type="ECO:0000256" key="1">
    <source>
        <dbReference type="ARBA" id="ARBA00009986"/>
    </source>
</evidence>
<evidence type="ECO:0000256" key="4">
    <source>
        <dbReference type="PIRSR" id="PIRSR036492-1"/>
    </source>
</evidence>
<feature type="domain" description="Aldehyde dehydrogenase" evidence="7">
    <location>
        <begin position="16"/>
        <end position="469"/>
    </location>
</feature>
<evidence type="ECO:0000313" key="8">
    <source>
        <dbReference type="EMBL" id="AII11461.1"/>
    </source>
</evidence>
<proteinExistence type="inferred from homology"/>
<dbReference type="PROSITE" id="PS00687">
    <property type="entry name" value="ALDEHYDE_DEHYDR_GLU"/>
    <property type="match status" value="1"/>
</dbReference>
<dbReference type="PANTHER" id="PTHR11699">
    <property type="entry name" value="ALDEHYDE DEHYDROGENASE-RELATED"/>
    <property type="match status" value="1"/>
</dbReference>
<dbReference type="Gene3D" id="3.40.309.10">
    <property type="entry name" value="Aldehyde Dehydrogenase, Chain A, domain 2"/>
    <property type="match status" value="1"/>
</dbReference>
<dbReference type="RefSeq" id="WP_128644239.1">
    <property type="nucleotide sequence ID" value="NZ_CP008951.1"/>
</dbReference>
<evidence type="ECO:0000313" key="9">
    <source>
        <dbReference type="Proteomes" id="UP000028488"/>
    </source>
</evidence>
<sequence length="503" mass="53989">MSTDSAEKSALIDIEMFQSLDPRTNDVIAEFPVLSPQDVEEAVANARSAATWWGSLTFSARARHLKHWRQLILERFDELAGLISHETGKPMADAMLEVVLGVDHLHWAGKNAKRVLGRRHVAPGMLMFNHTASVEYEALGVVGVIGPWNYPVFTPMGSIAYALSAGNAVVFKPSEFTTKVGQWLVDTFAEALGDQGRHRSPLQLITGDGRTGNALCQSDIDKLAFTGSSATGKRVMSACSDRLIPVLMECGGKDAFIVDSDANLKSASDAAVWGAMANAGQTCVGVERIYVVDSVADRFIDLVVDQVSKLTVGGEPDADIGPITMPAQLAIIERHVKDGMRSGGQAVVGSASSIRAPYVKPVVLVDVPEDASTVTEETFGPVIVINRVPSLRVAVERANASRYALGATVFSKRNGVRAAQDLTAGMVGINSILPYAAMPSLPFGGVGGSGFGRIHGAEGLREFARPKSVAHRRFPPLLNPTSFSKAQWTMHALKTLVRVLYRW</sequence>
<dbReference type="SUPFAM" id="SSF53720">
    <property type="entry name" value="ALDH-like"/>
    <property type="match status" value="1"/>
</dbReference>
<dbReference type="Pfam" id="PF00171">
    <property type="entry name" value="Aldedh"/>
    <property type="match status" value="1"/>
</dbReference>
<evidence type="ECO:0000259" key="7">
    <source>
        <dbReference type="Pfam" id="PF00171"/>
    </source>
</evidence>
<keyword evidence="2 3" id="KW-0560">Oxidoreductase</keyword>
<evidence type="ECO:0000256" key="3">
    <source>
        <dbReference type="PIRNR" id="PIRNR036492"/>
    </source>
</evidence>
<dbReference type="InterPro" id="IPR029510">
    <property type="entry name" value="Ald_DH_CS_GLU"/>
</dbReference>
<keyword evidence="8" id="KW-0614">Plasmid</keyword>
<geneLocation type="plasmid" evidence="8 9">
    <name>pPDG4</name>
</geneLocation>
<dbReference type="InterPro" id="IPR016163">
    <property type="entry name" value="Ald_DH_C"/>
</dbReference>
<reference evidence="8 9" key="1">
    <citation type="submission" date="2014-07" db="EMBL/GenBank/DDBJ databases">
        <title>Genome Sequence of Rhodococcus opacus Strain R7, a Biodegrader of Mono- and Polycyclic Aromatic Hydrocarbons.</title>
        <authorList>
            <person name="Di Gennaro P."/>
            <person name="Zampolli J."/>
            <person name="Presti I."/>
            <person name="Cappelletti M."/>
            <person name="D'Ursi P."/>
            <person name="Orro A."/>
            <person name="Mezzelani A."/>
            <person name="Milanesi L."/>
        </authorList>
    </citation>
    <scope>NUCLEOTIDE SEQUENCE [LARGE SCALE GENOMIC DNA]</scope>
    <source>
        <strain evidence="8 9">R7</strain>
        <plasmid evidence="8">pPDG4</plasmid>
    </source>
</reference>
<dbReference type="GO" id="GO:0006081">
    <property type="term" value="P:aldehyde metabolic process"/>
    <property type="evidence" value="ECO:0007669"/>
    <property type="project" value="InterPro"/>
</dbReference>
<dbReference type="InterPro" id="IPR012394">
    <property type="entry name" value="Aldehyde_DH_NAD(P)"/>
</dbReference>
<feature type="active site" evidence="4">
    <location>
        <position position="283"/>
    </location>
</feature>
<organism evidence="8 9">
    <name type="scientific">Rhodococcus opacus</name>
    <name type="common">Nocardia opaca</name>
    <dbReference type="NCBI Taxonomy" id="37919"/>
    <lineage>
        <taxon>Bacteria</taxon>
        <taxon>Bacillati</taxon>
        <taxon>Actinomycetota</taxon>
        <taxon>Actinomycetes</taxon>
        <taxon>Mycobacteriales</taxon>
        <taxon>Nocardiaceae</taxon>
        <taxon>Rhodococcus</taxon>
    </lineage>
</organism>
<dbReference type="Gene3D" id="3.40.605.10">
    <property type="entry name" value="Aldehyde Dehydrogenase, Chain A, domain 1"/>
    <property type="match status" value="1"/>
</dbReference>
<accession>A0A076F0D7</accession>
<evidence type="ECO:0000256" key="2">
    <source>
        <dbReference type="ARBA" id="ARBA00023002"/>
    </source>
</evidence>
<name>A0A076F0D7_RHOOP</name>
<comment type="similarity">
    <text evidence="1 3 6">Belongs to the aldehyde dehydrogenase family.</text>
</comment>
<dbReference type="EMBL" id="CP008951">
    <property type="protein sequence ID" value="AII11461.1"/>
    <property type="molecule type" value="Genomic_DNA"/>
</dbReference>
<evidence type="ECO:0000256" key="6">
    <source>
        <dbReference type="RuleBase" id="RU003345"/>
    </source>
</evidence>
<dbReference type="InterPro" id="IPR016161">
    <property type="entry name" value="Ald_DH/histidinol_DH"/>
</dbReference>
<dbReference type="Proteomes" id="UP000028488">
    <property type="component" value="Plasmid pPDG4"/>
</dbReference>
<dbReference type="InterPro" id="IPR015590">
    <property type="entry name" value="Aldehyde_DH_dom"/>
</dbReference>
<protein>
    <recommendedName>
        <fullName evidence="3">Aldehyde dehydrogenase</fullName>
    </recommendedName>
</protein>
<dbReference type="AlphaFoldDB" id="A0A076F0D7"/>
<evidence type="ECO:0000256" key="5">
    <source>
        <dbReference type="PROSITE-ProRule" id="PRU10007"/>
    </source>
</evidence>
<dbReference type="InterPro" id="IPR016162">
    <property type="entry name" value="Ald_DH_N"/>
</dbReference>
<dbReference type="CDD" id="cd07099">
    <property type="entry name" value="ALDH_DDALDH"/>
    <property type="match status" value="1"/>
</dbReference>
<gene>
    <name evidence="8" type="ORF">EP51_46645</name>
</gene>